<keyword evidence="2" id="KW-0472">Membrane</keyword>
<feature type="non-terminal residue" evidence="3">
    <location>
        <position position="77"/>
    </location>
</feature>
<keyword evidence="4" id="KW-1185">Reference proteome</keyword>
<evidence type="ECO:0000256" key="1">
    <source>
        <dbReference type="SAM" id="MobiDB-lite"/>
    </source>
</evidence>
<dbReference type="Proteomes" id="UP001516400">
    <property type="component" value="Unassembled WGS sequence"/>
</dbReference>
<keyword evidence="2" id="KW-1133">Transmembrane helix</keyword>
<name>A0ABD2N6C6_9CUCU</name>
<accession>A0ABD2N6C6</accession>
<proteinExistence type="predicted"/>
<organism evidence="3 4">
    <name type="scientific">Cryptolaemus montrouzieri</name>
    <dbReference type="NCBI Taxonomy" id="559131"/>
    <lineage>
        <taxon>Eukaryota</taxon>
        <taxon>Metazoa</taxon>
        <taxon>Ecdysozoa</taxon>
        <taxon>Arthropoda</taxon>
        <taxon>Hexapoda</taxon>
        <taxon>Insecta</taxon>
        <taxon>Pterygota</taxon>
        <taxon>Neoptera</taxon>
        <taxon>Endopterygota</taxon>
        <taxon>Coleoptera</taxon>
        <taxon>Polyphaga</taxon>
        <taxon>Cucujiformia</taxon>
        <taxon>Coccinelloidea</taxon>
        <taxon>Coccinellidae</taxon>
        <taxon>Scymninae</taxon>
        <taxon>Scymnini</taxon>
        <taxon>Cryptolaemus</taxon>
    </lineage>
</organism>
<reference evidence="3 4" key="1">
    <citation type="journal article" date="2021" name="BMC Biol.">
        <title>Horizontally acquired antibacterial genes associated with adaptive radiation of ladybird beetles.</title>
        <authorList>
            <person name="Li H.S."/>
            <person name="Tang X.F."/>
            <person name="Huang Y.H."/>
            <person name="Xu Z.Y."/>
            <person name="Chen M.L."/>
            <person name="Du X.Y."/>
            <person name="Qiu B.Y."/>
            <person name="Chen P.T."/>
            <person name="Zhang W."/>
            <person name="Slipinski A."/>
            <person name="Escalona H.E."/>
            <person name="Waterhouse R.M."/>
            <person name="Zwick A."/>
            <person name="Pang H."/>
        </authorList>
    </citation>
    <scope>NUCLEOTIDE SEQUENCE [LARGE SCALE GENOMIC DNA]</scope>
    <source>
        <strain evidence="3">SYSU2018</strain>
    </source>
</reference>
<keyword evidence="2" id="KW-0812">Transmembrane</keyword>
<dbReference type="AlphaFoldDB" id="A0ABD2N6C6"/>
<sequence>MKKIISGLNDLQVLLLACFATLIPLIVSVVAAFGIRILWVKYNLGRKGSSCDGMLERDGTSGSINKPLHSHLLNSDR</sequence>
<protein>
    <submittedName>
        <fullName evidence="3">Uncharacterized protein</fullName>
    </submittedName>
</protein>
<evidence type="ECO:0000256" key="2">
    <source>
        <dbReference type="SAM" id="Phobius"/>
    </source>
</evidence>
<evidence type="ECO:0000313" key="3">
    <source>
        <dbReference type="EMBL" id="KAL3274247.1"/>
    </source>
</evidence>
<feature type="region of interest" description="Disordered" evidence="1">
    <location>
        <begin position="58"/>
        <end position="77"/>
    </location>
</feature>
<comment type="caution">
    <text evidence="3">The sequence shown here is derived from an EMBL/GenBank/DDBJ whole genome shotgun (WGS) entry which is preliminary data.</text>
</comment>
<dbReference type="EMBL" id="JABFTP020000062">
    <property type="protein sequence ID" value="KAL3274247.1"/>
    <property type="molecule type" value="Genomic_DNA"/>
</dbReference>
<feature type="transmembrane region" description="Helical" evidence="2">
    <location>
        <begin position="12"/>
        <end position="39"/>
    </location>
</feature>
<gene>
    <name evidence="3" type="ORF">HHI36_015657</name>
</gene>
<evidence type="ECO:0000313" key="4">
    <source>
        <dbReference type="Proteomes" id="UP001516400"/>
    </source>
</evidence>